<keyword evidence="3" id="KW-0677">Repeat</keyword>
<dbReference type="InterPro" id="IPR032675">
    <property type="entry name" value="LRR_dom_sf"/>
</dbReference>
<feature type="domain" description="CAP-Gly" evidence="6">
    <location>
        <begin position="28"/>
        <end position="72"/>
    </location>
</feature>
<dbReference type="PROSITE" id="PS50245">
    <property type="entry name" value="CAP_GLY_2"/>
    <property type="match status" value="1"/>
</dbReference>
<dbReference type="Gene3D" id="3.10.20.90">
    <property type="entry name" value="Phosphatidylinositol 3-kinase Catalytic Subunit, Chain A, domain 1"/>
    <property type="match status" value="1"/>
</dbReference>
<reference evidence="7 8" key="1">
    <citation type="journal article" date="2019" name="Nat. Ecol. Evol.">
        <title>Megaphylogeny resolves global patterns of mushroom evolution.</title>
        <authorList>
            <person name="Varga T."/>
            <person name="Krizsan K."/>
            <person name="Foldi C."/>
            <person name="Dima B."/>
            <person name="Sanchez-Garcia M."/>
            <person name="Sanchez-Ramirez S."/>
            <person name="Szollosi G.J."/>
            <person name="Szarkandi J.G."/>
            <person name="Papp V."/>
            <person name="Albert L."/>
            <person name="Andreopoulos W."/>
            <person name="Angelini C."/>
            <person name="Antonin V."/>
            <person name="Barry K.W."/>
            <person name="Bougher N.L."/>
            <person name="Buchanan P."/>
            <person name="Buyck B."/>
            <person name="Bense V."/>
            <person name="Catcheside P."/>
            <person name="Chovatia M."/>
            <person name="Cooper J."/>
            <person name="Damon W."/>
            <person name="Desjardin D."/>
            <person name="Finy P."/>
            <person name="Geml J."/>
            <person name="Haridas S."/>
            <person name="Hughes K."/>
            <person name="Justo A."/>
            <person name="Karasinski D."/>
            <person name="Kautmanova I."/>
            <person name="Kiss B."/>
            <person name="Kocsube S."/>
            <person name="Kotiranta H."/>
            <person name="LaButti K.M."/>
            <person name="Lechner B.E."/>
            <person name="Liimatainen K."/>
            <person name="Lipzen A."/>
            <person name="Lukacs Z."/>
            <person name="Mihaltcheva S."/>
            <person name="Morgado L.N."/>
            <person name="Niskanen T."/>
            <person name="Noordeloos M.E."/>
            <person name="Ohm R.A."/>
            <person name="Ortiz-Santana B."/>
            <person name="Ovrebo C."/>
            <person name="Racz N."/>
            <person name="Riley R."/>
            <person name="Savchenko A."/>
            <person name="Shiryaev A."/>
            <person name="Soop K."/>
            <person name="Spirin V."/>
            <person name="Szebenyi C."/>
            <person name="Tomsovsky M."/>
            <person name="Tulloss R.E."/>
            <person name="Uehling J."/>
            <person name="Grigoriev I.V."/>
            <person name="Vagvolgyi C."/>
            <person name="Papp T."/>
            <person name="Martin F.M."/>
            <person name="Miettinen O."/>
            <person name="Hibbett D.S."/>
            <person name="Nagy L.G."/>
        </authorList>
    </citation>
    <scope>NUCLEOTIDE SEQUENCE [LARGE SCALE GENOMIC DNA]</scope>
    <source>
        <strain evidence="7 8">CBS 309.79</strain>
    </source>
</reference>
<gene>
    <name evidence="7" type="ORF">BDV98DRAFT_615977</name>
</gene>
<dbReference type="EMBL" id="ML178814">
    <property type="protein sequence ID" value="TFL07312.1"/>
    <property type="molecule type" value="Genomic_DNA"/>
</dbReference>
<evidence type="ECO:0000256" key="2">
    <source>
        <dbReference type="ARBA" id="ARBA00022614"/>
    </source>
</evidence>
<dbReference type="SMART" id="SM00369">
    <property type="entry name" value="LRR_TYP"/>
    <property type="match status" value="4"/>
</dbReference>
<evidence type="ECO:0000256" key="4">
    <source>
        <dbReference type="ARBA" id="ARBA00023069"/>
    </source>
</evidence>
<dbReference type="SMART" id="SM01052">
    <property type="entry name" value="CAP_GLY"/>
    <property type="match status" value="1"/>
</dbReference>
<keyword evidence="4" id="KW-0969">Cilium</keyword>
<comment type="subcellular location">
    <subcellularLocation>
        <location evidence="1">Cell projection</location>
        <location evidence="1">Cilium</location>
    </subcellularLocation>
</comment>
<dbReference type="InterPro" id="IPR050576">
    <property type="entry name" value="Cilia_flagella_integrity"/>
</dbReference>
<dbReference type="PANTHER" id="PTHR45973">
    <property type="entry name" value="PROTEIN PHOSPHATASE 1 REGULATORY SUBUNIT SDS22-RELATED"/>
    <property type="match status" value="1"/>
</dbReference>
<name>A0A5C3QZE3_9AGAR</name>
<evidence type="ECO:0000313" key="8">
    <source>
        <dbReference type="Proteomes" id="UP000305067"/>
    </source>
</evidence>
<keyword evidence="5" id="KW-0966">Cell projection</keyword>
<dbReference type="Pfam" id="PF01302">
    <property type="entry name" value="CAP_GLY"/>
    <property type="match status" value="1"/>
</dbReference>
<dbReference type="PROSITE" id="PS51450">
    <property type="entry name" value="LRR"/>
    <property type="match status" value="1"/>
</dbReference>
<organism evidence="7 8">
    <name type="scientific">Pterulicium gracile</name>
    <dbReference type="NCBI Taxonomy" id="1884261"/>
    <lineage>
        <taxon>Eukaryota</taxon>
        <taxon>Fungi</taxon>
        <taxon>Dikarya</taxon>
        <taxon>Basidiomycota</taxon>
        <taxon>Agaricomycotina</taxon>
        <taxon>Agaricomycetes</taxon>
        <taxon>Agaricomycetidae</taxon>
        <taxon>Agaricales</taxon>
        <taxon>Pleurotineae</taxon>
        <taxon>Pterulaceae</taxon>
        <taxon>Pterulicium</taxon>
    </lineage>
</organism>
<sequence length="532" mass="59270">MSDSRTNLPLIGSRFVFQDHRGTICYTGPVDGTTGVWLGVEWDDTGRGKHSGERGGKSYFTSRTPGSCSFIRPTSTIQYGMPFLDALVGKYVEQVRGGEMNEFVTLGSSQGAIQVEAVNMDKVRSKFAQLGKLREISLDGEHVAECGPSPDNIRSTCCSARGLDLSRTLLSSWGEISLLCVQMVQLERLFLNQNRFYSFTLTLTENVPPFVNLKELRLNATLMTWSETQDVVCWMPRLKILEVGHNRIHSVPPSCSRSARPQPNLEVLNLDNNAIEDLPATVGALETFYPSLRRLVLGTNVISAIEPPKVFTEERPLRNLTHLVVSSNTLGRWDDINALAAHFPRLESLNIMGNPIGDRKSDPEPYARQIMIAILPSLLRLDSTDISLQERKDSEILYLSFVTRGVDLSPSAAHVQRLSTGEHLPGAYNSTSQKPSEGKLVNQLIAIELIHRSSNDLMSEDKHINQSIRVLPTMTLRVFRKKVKKVIGVSPKSDLNLFVVMPDQILAPLEEDTQDLAWWGIEDGSRIVFVSE</sequence>
<dbReference type="InterPro" id="IPR003591">
    <property type="entry name" value="Leu-rich_rpt_typical-subtyp"/>
</dbReference>
<dbReference type="Proteomes" id="UP000305067">
    <property type="component" value="Unassembled WGS sequence"/>
</dbReference>
<dbReference type="OrthoDB" id="5273213at2759"/>
<dbReference type="PANTHER" id="PTHR45973:SF9">
    <property type="entry name" value="LEUCINE-RICH REPEAT-CONTAINING PROTEIN 46"/>
    <property type="match status" value="1"/>
</dbReference>
<evidence type="ECO:0000313" key="7">
    <source>
        <dbReference type="EMBL" id="TFL07312.1"/>
    </source>
</evidence>
<dbReference type="Gene3D" id="2.30.30.190">
    <property type="entry name" value="CAP Gly-rich-like domain"/>
    <property type="match status" value="1"/>
</dbReference>
<dbReference type="STRING" id="1884261.A0A5C3QZE3"/>
<evidence type="ECO:0000256" key="3">
    <source>
        <dbReference type="ARBA" id="ARBA00022737"/>
    </source>
</evidence>
<proteinExistence type="predicted"/>
<protein>
    <recommendedName>
        <fullName evidence="6">CAP-Gly domain-containing protein</fullName>
    </recommendedName>
</protein>
<dbReference type="AlphaFoldDB" id="A0A5C3QZE3"/>
<keyword evidence="8" id="KW-1185">Reference proteome</keyword>
<dbReference type="SUPFAM" id="SSF74924">
    <property type="entry name" value="Cap-Gly domain"/>
    <property type="match status" value="1"/>
</dbReference>
<keyword evidence="2" id="KW-0433">Leucine-rich repeat</keyword>
<dbReference type="InterPro" id="IPR000938">
    <property type="entry name" value="CAP-Gly_domain"/>
</dbReference>
<dbReference type="InterPro" id="IPR001611">
    <property type="entry name" value="Leu-rich_rpt"/>
</dbReference>
<dbReference type="InterPro" id="IPR036859">
    <property type="entry name" value="CAP-Gly_dom_sf"/>
</dbReference>
<evidence type="ECO:0000259" key="6">
    <source>
        <dbReference type="PROSITE" id="PS50245"/>
    </source>
</evidence>
<dbReference type="Gene3D" id="3.80.10.10">
    <property type="entry name" value="Ribonuclease Inhibitor"/>
    <property type="match status" value="2"/>
</dbReference>
<evidence type="ECO:0000256" key="5">
    <source>
        <dbReference type="ARBA" id="ARBA00023273"/>
    </source>
</evidence>
<dbReference type="SUPFAM" id="SSF52058">
    <property type="entry name" value="L domain-like"/>
    <property type="match status" value="1"/>
</dbReference>
<evidence type="ECO:0000256" key="1">
    <source>
        <dbReference type="ARBA" id="ARBA00004138"/>
    </source>
</evidence>
<accession>A0A5C3QZE3</accession>